<feature type="compositionally biased region" description="Polar residues" evidence="1">
    <location>
        <begin position="1"/>
        <end position="12"/>
    </location>
</feature>
<organism evidence="2 3">
    <name type="scientific">Pelobates cultripes</name>
    <name type="common">Western spadefoot toad</name>
    <dbReference type="NCBI Taxonomy" id="61616"/>
    <lineage>
        <taxon>Eukaryota</taxon>
        <taxon>Metazoa</taxon>
        <taxon>Chordata</taxon>
        <taxon>Craniata</taxon>
        <taxon>Vertebrata</taxon>
        <taxon>Euteleostomi</taxon>
        <taxon>Amphibia</taxon>
        <taxon>Batrachia</taxon>
        <taxon>Anura</taxon>
        <taxon>Pelobatoidea</taxon>
        <taxon>Pelobatidae</taxon>
        <taxon>Pelobates</taxon>
    </lineage>
</organism>
<protein>
    <submittedName>
        <fullName evidence="2">Uncharacterized protein</fullName>
    </submittedName>
</protein>
<evidence type="ECO:0000313" key="2">
    <source>
        <dbReference type="EMBL" id="CAH2283966.1"/>
    </source>
</evidence>
<keyword evidence="3" id="KW-1185">Reference proteome</keyword>
<evidence type="ECO:0000256" key="1">
    <source>
        <dbReference type="SAM" id="MobiDB-lite"/>
    </source>
</evidence>
<gene>
    <name evidence="2" type="ORF">PECUL_23A029760</name>
</gene>
<dbReference type="Proteomes" id="UP001295444">
    <property type="component" value="Chromosome 04"/>
</dbReference>
<accession>A0AAD1RY55</accession>
<feature type="region of interest" description="Disordered" evidence="1">
    <location>
        <begin position="1"/>
        <end position="24"/>
    </location>
</feature>
<name>A0AAD1RY55_PELCU</name>
<sequence length="183" mass="20536">MTTNRLLFSPHTQRQHGEKKQKLKTYLEDVSRKIGDLFLARPKSKMAATPDPQSSSSEEETLDALDPIPEATDPIRSLSLGDLKAPATKGDILNILQNLRTLFHSDMAILQEEVTVVTGRVRVAEEDIAAKAQRHQTREETLIYPQSSHHALQTRLDGLDDARRRPNINIRGIADSIDNKELP</sequence>
<feature type="compositionally biased region" description="Basic and acidic residues" evidence="1">
    <location>
        <begin position="15"/>
        <end position="24"/>
    </location>
</feature>
<feature type="region of interest" description="Disordered" evidence="1">
    <location>
        <begin position="41"/>
        <end position="63"/>
    </location>
</feature>
<proteinExistence type="predicted"/>
<dbReference type="AlphaFoldDB" id="A0AAD1RY55"/>
<reference evidence="2" key="1">
    <citation type="submission" date="2022-03" db="EMBL/GenBank/DDBJ databases">
        <authorList>
            <person name="Alioto T."/>
            <person name="Alioto T."/>
            <person name="Gomez Garrido J."/>
        </authorList>
    </citation>
    <scope>NUCLEOTIDE SEQUENCE</scope>
</reference>
<dbReference type="EMBL" id="OW240915">
    <property type="protein sequence ID" value="CAH2283966.1"/>
    <property type="molecule type" value="Genomic_DNA"/>
</dbReference>
<evidence type="ECO:0000313" key="3">
    <source>
        <dbReference type="Proteomes" id="UP001295444"/>
    </source>
</evidence>